<dbReference type="Gene3D" id="3.40.50.2300">
    <property type="match status" value="2"/>
</dbReference>
<dbReference type="CDD" id="cd06325">
    <property type="entry name" value="PBP1_ABC_unchar_transporter"/>
    <property type="match status" value="1"/>
</dbReference>
<dbReference type="EMBL" id="BMJQ01000013">
    <property type="protein sequence ID" value="GGF35776.1"/>
    <property type="molecule type" value="Genomic_DNA"/>
</dbReference>
<reference evidence="2" key="1">
    <citation type="journal article" date="2014" name="Int. J. Syst. Evol. Microbiol.">
        <title>Complete genome sequence of Corynebacterium casei LMG S-19264T (=DSM 44701T), isolated from a smear-ripened cheese.</title>
        <authorList>
            <consortium name="US DOE Joint Genome Institute (JGI-PGF)"/>
            <person name="Walter F."/>
            <person name="Albersmeier A."/>
            <person name="Kalinowski J."/>
            <person name="Ruckert C."/>
        </authorList>
    </citation>
    <scope>NUCLEOTIDE SEQUENCE</scope>
    <source>
        <strain evidence="2">CGMCC 1.15725</strain>
    </source>
</reference>
<dbReference type="RefSeq" id="WP_189050461.1">
    <property type="nucleotide sequence ID" value="NZ_BMJQ01000013.1"/>
</dbReference>
<dbReference type="Pfam" id="PF04392">
    <property type="entry name" value="ABC_sub_bind"/>
    <property type="match status" value="1"/>
</dbReference>
<evidence type="ECO:0000313" key="2">
    <source>
        <dbReference type="EMBL" id="GGF35776.1"/>
    </source>
</evidence>
<keyword evidence="3" id="KW-1185">Reference proteome</keyword>
<name>A0A8J2YXE0_9PROT</name>
<evidence type="ECO:0000256" key="1">
    <source>
        <dbReference type="SAM" id="SignalP"/>
    </source>
</evidence>
<evidence type="ECO:0000313" key="3">
    <source>
        <dbReference type="Proteomes" id="UP000646365"/>
    </source>
</evidence>
<comment type="caution">
    <text evidence="2">The sequence shown here is derived from an EMBL/GenBank/DDBJ whole genome shotgun (WGS) entry which is preliminary data.</text>
</comment>
<protein>
    <submittedName>
        <fullName evidence="2">ABC transporter substrate-binding protein</fullName>
    </submittedName>
</protein>
<dbReference type="InterPro" id="IPR007487">
    <property type="entry name" value="ABC_transpt-TYRBP-like"/>
</dbReference>
<dbReference type="AlphaFoldDB" id="A0A8J2YXE0"/>
<reference evidence="2" key="2">
    <citation type="submission" date="2020-09" db="EMBL/GenBank/DDBJ databases">
        <authorList>
            <person name="Sun Q."/>
            <person name="Zhou Y."/>
        </authorList>
    </citation>
    <scope>NUCLEOTIDE SEQUENCE</scope>
    <source>
        <strain evidence="2">CGMCC 1.15725</strain>
    </source>
</reference>
<accession>A0A8J2YXE0</accession>
<sequence>MKRRNFIAAASVVAGMPLAAVAQLGASARIGWIAGYRRQMSQPFVAAVRAGLSQHGYVEGRNLTIEERYPDDLQQVSVAVEELRRIPVDLFVTQGAATRSVIENAGPIPVVYVFSADPIEYGLAQSLARPTGNATGITLMMFDLAGKRLELLHEILPGLRRVAIVASPDHRGEARERQNAIAVANQLGIEIQYLPARSRAELDGRLSELASGGAEAVDVYPDPVTTGNRELIIEVATARGIPVISGWAMFAESGALCTYGPRLSDSYQRTAYYIDRILKGAKPAELPIEQPTVFDLVINMKTAKTLGIAIPSAILARSDQVIE</sequence>
<dbReference type="Proteomes" id="UP000646365">
    <property type="component" value="Unassembled WGS sequence"/>
</dbReference>
<organism evidence="2 3">
    <name type="scientific">Aliidongia dinghuensis</name>
    <dbReference type="NCBI Taxonomy" id="1867774"/>
    <lineage>
        <taxon>Bacteria</taxon>
        <taxon>Pseudomonadati</taxon>
        <taxon>Pseudomonadota</taxon>
        <taxon>Alphaproteobacteria</taxon>
        <taxon>Rhodospirillales</taxon>
        <taxon>Dongiaceae</taxon>
        <taxon>Aliidongia</taxon>
    </lineage>
</organism>
<keyword evidence="1" id="KW-0732">Signal</keyword>
<feature type="chain" id="PRO_5035195876" evidence="1">
    <location>
        <begin position="23"/>
        <end position="323"/>
    </location>
</feature>
<proteinExistence type="predicted"/>
<feature type="signal peptide" evidence="1">
    <location>
        <begin position="1"/>
        <end position="22"/>
    </location>
</feature>
<gene>
    <name evidence="2" type="ORF">GCM10011611_47650</name>
</gene>
<dbReference type="PANTHER" id="PTHR35271">
    <property type="entry name" value="ABC TRANSPORTER, SUBSTRATE-BINDING LIPOPROTEIN-RELATED"/>
    <property type="match status" value="1"/>
</dbReference>
<dbReference type="PANTHER" id="PTHR35271:SF1">
    <property type="entry name" value="ABC TRANSPORTER, SUBSTRATE-BINDING LIPOPROTEIN"/>
    <property type="match status" value="1"/>
</dbReference>